<sequence>MAVITFGTKTMILQICNYQGQARVVVQLVTALTPLPQLHAHSLVGKQCDKGICIADLQSKDSTISFPNLGILHVTKKNVAKTLEERMVEAFRMGYNCGVSIHPDIDILQGEVRVPRELNDHQRTVISSAAANQAKEMDLSVVRLIFTAFLPDSDGGFSRRLEPVVSEPIYDSIVLLLSKISSRRCQVPEGNLDIPGCSFWAIPESDGI</sequence>
<name>A0AAV9R8D8_9TELE</name>
<dbReference type="Pfam" id="PF00554">
    <property type="entry name" value="RHD_DNA_bind"/>
    <property type="match status" value="1"/>
</dbReference>
<dbReference type="PROSITE" id="PS50254">
    <property type="entry name" value="REL_2"/>
    <property type="match status" value="1"/>
</dbReference>
<dbReference type="InterPro" id="IPR008967">
    <property type="entry name" value="p53-like_TF_DNA-bd_sf"/>
</dbReference>
<dbReference type="GO" id="GO:0035525">
    <property type="term" value="C:NF-kappaB p50/p65 complex"/>
    <property type="evidence" value="ECO:0007669"/>
    <property type="project" value="TreeGrafter"/>
</dbReference>
<keyword evidence="3" id="KW-1185">Reference proteome</keyword>
<dbReference type="GO" id="GO:0000981">
    <property type="term" value="F:DNA-binding transcription factor activity, RNA polymerase II-specific"/>
    <property type="evidence" value="ECO:0007669"/>
    <property type="project" value="TreeGrafter"/>
</dbReference>
<dbReference type="PANTHER" id="PTHR24169:SF9">
    <property type="entry name" value="NUCLEAR FACTOR NF-KAPPA-B P105 SUBUNIT"/>
    <property type="match status" value="1"/>
</dbReference>
<evidence type="ECO:0000313" key="2">
    <source>
        <dbReference type="EMBL" id="KAK5605298.1"/>
    </source>
</evidence>
<dbReference type="Proteomes" id="UP001311232">
    <property type="component" value="Unassembled WGS sequence"/>
</dbReference>
<evidence type="ECO:0000259" key="1">
    <source>
        <dbReference type="PROSITE" id="PS50254"/>
    </source>
</evidence>
<dbReference type="SUPFAM" id="SSF49417">
    <property type="entry name" value="p53-like transcription factors"/>
    <property type="match status" value="1"/>
</dbReference>
<gene>
    <name evidence="2" type="ORF">CRENBAI_014270</name>
</gene>
<evidence type="ECO:0000313" key="3">
    <source>
        <dbReference type="Proteomes" id="UP001311232"/>
    </source>
</evidence>
<feature type="domain" description="RHD" evidence="1">
    <location>
        <begin position="13"/>
        <end position="172"/>
    </location>
</feature>
<dbReference type="GO" id="GO:0000978">
    <property type="term" value="F:RNA polymerase II cis-regulatory region sequence-specific DNA binding"/>
    <property type="evidence" value="ECO:0007669"/>
    <property type="project" value="TreeGrafter"/>
</dbReference>
<comment type="caution">
    <text evidence="2">The sequence shown here is derived from an EMBL/GenBank/DDBJ whole genome shotgun (WGS) entry which is preliminary data.</text>
</comment>
<dbReference type="EMBL" id="JAHHUM010002308">
    <property type="protein sequence ID" value="KAK5605298.1"/>
    <property type="molecule type" value="Genomic_DNA"/>
</dbReference>
<proteinExistence type="predicted"/>
<accession>A0AAV9R8D8</accession>
<dbReference type="Gene3D" id="2.60.40.340">
    <property type="entry name" value="Rel homology domain (RHD), DNA-binding domain"/>
    <property type="match status" value="1"/>
</dbReference>
<dbReference type="PANTHER" id="PTHR24169">
    <property type="entry name" value="NUCLEAR FACTOR NF-KAPPA-B PROTEIN"/>
    <property type="match status" value="1"/>
</dbReference>
<dbReference type="GO" id="GO:0005737">
    <property type="term" value="C:cytoplasm"/>
    <property type="evidence" value="ECO:0007669"/>
    <property type="project" value="InterPro"/>
</dbReference>
<dbReference type="InterPro" id="IPR037059">
    <property type="entry name" value="RHD_DNA_bind_dom_sf"/>
</dbReference>
<organism evidence="2 3">
    <name type="scientific">Crenichthys baileyi</name>
    <name type="common">White River springfish</name>
    <dbReference type="NCBI Taxonomy" id="28760"/>
    <lineage>
        <taxon>Eukaryota</taxon>
        <taxon>Metazoa</taxon>
        <taxon>Chordata</taxon>
        <taxon>Craniata</taxon>
        <taxon>Vertebrata</taxon>
        <taxon>Euteleostomi</taxon>
        <taxon>Actinopterygii</taxon>
        <taxon>Neopterygii</taxon>
        <taxon>Teleostei</taxon>
        <taxon>Neoteleostei</taxon>
        <taxon>Acanthomorphata</taxon>
        <taxon>Ovalentaria</taxon>
        <taxon>Atherinomorphae</taxon>
        <taxon>Cyprinodontiformes</taxon>
        <taxon>Goodeidae</taxon>
        <taxon>Crenichthys</taxon>
    </lineage>
</organism>
<dbReference type="InterPro" id="IPR011539">
    <property type="entry name" value="RHD_DNA_bind_dom"/>
</dbReference>
<dbReference type="AlphaFoldDB" id="A0AAV9R8D8"/>
<dbReference type="InterPro" id="IPR000451">
    <property type="entry name" value="NFkB/Dor"/>
</dbReference>
<reference evidence="2 3" key="1">
    <citation type="submission" date="2021-06" db="EMBL/GenBank/DDBJ databases">
        <authorList>
            <person name="Palmer J.M."/>
        </authorList>
    </citation>
    <scope>NUCLEOTIDE SEQUENCE [LARGE SCALE GENOMIC DNA]</scope>
    <source>
        <strain evidence="2 3">MEX-2019</strain>
        <tissue evidence="2">Muscle</tissue>
    </source>
</reference>
<protein>
    <recommendedName>
        <fullName evidence="1">RHD domain-containing protein</fullName>
    </recommendedName>
</protein>